<dbReference type="AlphaFoldDB" id="R6UU87"/>
<evidence type="ECO:0000313" key="2">
    <source>
        <dbReference type="EMBL" id="MCI5755965.1"/>
    </source>
</evidence>
<name>R6UU87_9BACT</name>
<reference evidence="2 4" key="2">
    <citation type="submission" date="2022-03" db="EMBL/GenBank/DDBJ databases">
        <title>Metagenome-assembled genomes from swine fecal metagenomes.</title>
        <authorList>
            <person name="Holman D.B."/>
            <person name="Kommadath A."/>
        </authorList>
    </citation>
    <scope>NUCLEOTIDE SEQUENCE [LARGE SCALE GENOMIC DNA]</scope>
    <source>
        <strain evidence="2">SUG147</strain>
    </source>
</reference>
<comment type="caution">
    <text evidence="1">The sequence shown here is derived from an EMBL/GenBank/DDBJ whole genome shotgun (WGS) entry which is preliminary data.</text>
</comment>
<sequence>MIIMICVGSSCCLKGSYELVELFKKAIAEHGLEDDVTLAGNFCTGNCNRIGVTIQIDDNTYTGVTPAGFDAFFKEHVLIPFGKTR</sequence>
<evidence type="ECO:0000313" key="1">
    <source>
        <dbReference type="EMBL" id="CDC74302.1"/>
    </source>
</evidence>
<accession>R6UU87</accession>
<dbReference type="InterPro" id="IPR036249">
    <property type="entry name" value="Thioredoxin-like_sf"/>
</dbReference>
<dbReference type="EMBL" id="CBFW010000208">
    <property type="protein sequence ID" value="CDC74302.1"/>
    <property type="molecule type" value="Genomic_DNA"/>
</dbReference>
<dbReference type="EMBL" id="JALEMU010000103">
    <property type="protein sequence ID" value="MCI5755965.1"/>
    <property type="molecule type" value="Genomic_DNA"/>
</dbReference>
<dbReference type="SUPFAM" id="SSF52833">
    <property type="entry name" value="Thioredoxin-like"/>
    <property type="match status" value="1"/>
</dbReference>
<evidence type="ECO:0000313" key="3">
    <source>
        <dbReference type="Proteomes" id="UP000017938"/>
    </source>
</evidence>
<gene>
    <name evidence="1" type="ORF">BN580_01461</name>
    <name evidence="2" type="ORF">MR241_06695</name>
</gene>
<dbReference type="Proteomes" id="UP001139365">
    <property type="component" value="Unassembled WGS sequence"/>
</dbReference>
<dbReference type="Pfam" id="PF01257">
    <property type="entry name" value="2Fe-2S_thioredx"/>
    <property type="match status" value="1"/>
</dbReference>
<dbReference type="CDD" id="cd02980">
    <property type="entry name" value="TRX_Fd_family"/>
    <property type="match status" value="1"/>
</dbReference>
<dbReference type="Proteomes" id="UP000017938">
    <property type="component" value="Unassembled WGS sequence"/>
</dbReference>
<protein>
    <submittedName>
        <fullName evidence="2">(2Fe-2S) ferredoxin domain-containing protein</fullName>
    </submittedName>
</protein>
<dbReference type="STRING" id="1263015.BN580_01461"/>
<dbReference type="Gene3D" id="3.40.30.10">
    <property type="entry name" value="Glutaredoxin"/>
    <property type="match status" value="1"/>
</dbReference>
<proteinExistence type="predicted"/>
<organism evidence="1 3">
    <name type="scientific">Candidatus Colimorpha enterica</name>
    <dbReference type="NCBI Taxonomy" id="3083063"/>
    <lineage>
        <taxon>Bacteria</taxon>
        <taxon>Pseudomonadati</taxon>
        <taxon>Bacteroidota</taxon>
        <taxon>Bacteroidia</taxon>
        <taxon>Bacteroidales</taxon>
        <taxon>Candidatus Colimorpha</taxon>
    </lineage>
</organism>
<reference evidence="1" key="1">
    <citation type="submission" date="2012-11" db="EMBL/GenBank/DDBJ databases">
        <title>Dependencies among metagenomic species, viruses, plasmids and units of genetic variation.</title>
        <authorList>
            <person name="Nielsen H.B."/>
            <person name="Almeida M."/>
            <person name="Juncker A.S."/>
            <person name="Rasmussen S."/>
            <person name="Li J."/>
            <person name="Sunagawa S."/>
            <person name="Plichta D."/>
            <person name="Gautier L."/>
            <person name="Le Chatelier E."/>
            <person name="Peletier E."/>
            <person name="Bonde I."/>
            <person name="Nielsen T."/>
            <person name="Manichanh C."/>
            <person name="Arumugam M."/>
            <person name="Batto J."/>
            <person name="Santos M.B.Q.D."/>
            <person name="Blom N."/>
            <person name="Borruel N."/>
            <person name="Burgdorf K.S."/>
            <person name="Boumezbeur F."/>
            <person name="Casellas F."/>
            <person name="Dore J."/>
            <person name="Guarner F."/>
            <person name="Hansen T."/>
            <person name="Hildebrand F."/>
            <person name="Kaas R.S."/>
            <person name="Kennedy S."/>
            <person name="Kristiansen K."/>
            <person name="Kultima J.R."/>
            <person name="Leonard P."/>
            <person name="Levenez F."/>
            <person name="Lund O."/>
            <person name="Moumen B."/>
            <person name="Le Paslier D."/>
            <person name="Pons N."/>
            <person name="Pedersen O."/>
            <person name="Prifti E."/>
            <person name="Qin J."/>
            <person name="Raes J."/>
            <person name="Tap J."/>
            <person name="Tims S."/>
            <person name="Ussery D.W."/>
            <person name="Yamada T."/>
            <person name="MetaHit consortium"/>
            <person name="Renault P."/>
            <person name="Sicheritz-Ponten T."/>
            <person name="Bork P."/>
            <person name="Wang J."/>
            <person name="Brunak S."/>
            <person name="Ehrlich S.D."/>
        </authorList>
    </citation>
    <scope>NUCLEOTIDE SEQUENCE [LARGE SCALE GENOMIC DNA]</scope>
</reference>
<evidence type="ECO:0000313" key="4">
    <source>
        <dbReference type="Proteomes" id="UP001139365"/>
    </source>
</evidence>